<name>A0ABR1HVW0_9HYPO</name>
<accession>A0ABR1HVW0</accession>
<keyword evidence="3" id="KW-1185">Reference proteome</keyword>
<feature type="region of interest" description="Disordered" evidence="1">
    <location>
        <begin position="1"/>
        <end position="45"/>
    </location>
</feature>
<dbReference type="EMBL" id="JAZAVJ010000001">
    <property type="protein sequence ID" value="KAK7425181.1"/>
    <property type="molecule type" value="Genomic_DNA"/>
</dbReference>
<feature type="compositionally biased region" description="Polar residues" evidence="1">
    <location>
        <begin position="1"/>
        <end position="21"/>
    </location>
</feature>
<comment type="caution">
    <text evidence="2">The sequence shown here is derived from an EMBL/GenBank/DDBJ whole genome shotgun (WGS) entry which is preliminary data.</text>
</comment>
<evidence type="ECO:0000313" key="2">
    <source>
        <dbReference type="EMBL" id="KAK7425181.1"/>
    </source>
</evidence>
<evidence type="ECO:0000256" key="1">
    <source>
        <dbReference type="SAM" id="MobiDB-lite"/>
    </source>
</evidence>
<dbReference type="Proteomes" id="UP001498476">
    <property type="component" value="Unassembled WGS sequence"/>
</dbReference>
<proteinExistence type="predicted"/>
<sequence>MNGQQDQHLSGPSHPASNPQITVDCDSLFGPQPDPTNNEALELRPPVSLAADPISEGYRNSEASSFVFEINIPSKTSSGSESSSVFDSSLGSSDNLVFATEDATPPWGTPTTGQEDIDASEAVVIVSSGEACNMNGEKPCDECIRFYTDLENSRGLVLVQDICPLPDDRALGVRASIKDFFQLSGRYLPFFNAIGPVTTIELVHPLQLVGNDVIHMVDAPKLTIEVEMGITDGKIGCLPIEKYLRDCVDAFRSALQNNDATLAMIALDSLAELFTFRRQGCRMYGIGLKAEICPHDMECALDNFLEAYVNWAPDLPLHDIAKDVFEILCLARFLDNRRPVLADEGQKCLESLTSYCDSPCLQGFDTISAPRYMHVQNYYSWKGSSRVHEEIRNQLLFIVRNAIEEREMRLMKRFDELKIPHSSSRKDVFILSACQERMRLYYRRNRNRYSSFFGAADRVSNNKTMADFMTRRTCFIGFMCTNGDPNRSPFSGHFKVIQREALNNDEDLIAKFERLRVAEEHMFEESRSIPDDALYTGVRVREKILFRAWNSLHSTGERTAAD</sequence>
<reference evidence="2 3" key="1">
    <citation type="journal article" date="2025" name="Microbiol. Resour. Announc.">
        <title>Draft genome sequences for Neonectria magnoliae and Neonectria punicea, canker pathogens of Liriodendron tulipifera and Acer saccharum in West Virginia.</title>
        <authorList>
            <person name="Petronek H.M."/>
            <person name="Kasson M.T."/>
            <person name="Metheny A.M."/>
            <person name="Stauder C.M."/>
            <person name="Lovett B."/>
            <person name="Lynch S.C."/>
            <person name="Garnas J.R."/>
            <person name="Kasson L.R."/>
            <person name="Stajich J.E."/>
        </authorList>
    </citation>
    <scope>NUCLEOTIDE SEQUENCE [LARGE SCALE GENOMIC DNA]</scope>
    <source>
        <strain evidence="2 3">NRRL 64653</strain>
    </source>
</reference>
<protein>
    <submittedName>
        <fullName evidence="2">Uncharacterized protein</fullName>
    </submittedName>
</protein>
<evidence type="ECO:0000313" key="3">
    <source>
        <dbReference type="Proteomes" id="UP001498476"/>
    </source>
</evidence>
<organism evidence="2 3">
    <name type="scientific">Neonectria punicea</name>
    <dbReference type="NCBI Taxonomy" id="979145"/>
    <lineage>
        <taxon>Eukaryota</taxon>
        <taxon>Fungi</taxon>
        <taxon>Dikarya</taxon>
        <taxon>Ascomycota</taxon>
        <taxon>Pezizomycotina</taxon>
        <taxon>Sordariomycetes</taxon>
        <taxon>Hypocreomycetidae</taxon>
        <taxon>Hypocreales</taxon>
        <taxon>Nectriaceae</taxon>
        <taxon>Neonectria</taxon>
    </lineage>
</organism>
<gene>
    <name evidence="2" type="ORF">QQX98_000096</name>
</gene>